<dbReference type="InterPro" id="IPR036526">
    <property type="entry name" value="C-N_Hydrolase_sf"/>
</dbReference>
<dbReference type="GO" id="GO:0009435">
    <property type="term" value="P:NAD+ biosynthetic process"/>
    <property type="evidence" value="ECO:0007669"/>
    <property type="project" value="UniProtKB-UniRule"/>
</dbReference>
<keyword evidence="3 7" id="KW-0436">Ligase</keyword>
<accession>A0A7C1G7L2</accession>
<comment type="catalytic activity">
    <reaction evidence="7 8">
        <text>deamido-NAD(+) + L-glutamine + ATP + H2O = L-glutamate + AMP + diphosphate + NAD(+) + H(+)</text>
        <dbReference type="Rhea" id="RHEA:24384"/>
        <dbReference type="ChEBI" id="CHEBI:15377"/>
        <dbReference type="ChEBI" id="CHEBI:15378"/>
        <dbReference type="ChEBI" id="CHEBI:29985"/>
        <dbReference type="ChEBI" id="CHEBI:30616"/>
        <dbReference type="ChEBI" id="CHEBI:33019"/>
        <dbReference type="ChEBI" id="CHEBI:57540"/>
        <dbReference type="ChEBI" id="CHEBI:58359"/>
        <dbReference type="ChEBI" id="CHEBI:58437"/>
        <dbReference type="ChEBI" id="CHEBI:456215"/>
        <dbReference type="EC" id="6.3.5.1"/>
    </reaction>
</comment>
<dbReference type="FunFam" id="3.40.50.620:FF:000106">
    <property type="entry name" value="Glutamine-dependent NAD(+) synthetase"/>
    <property type="match status" value="1"/>
</dbReference>
<evidence type="ECO:0000313" key="10">
    <source>
        <dbReference type="EMBL" id="HEF64938.1"/>
    </source>
</evidence>
<dbReference type="AlphaFoldDB" id="A0A7C1G7L2"/>
<comment type="similarity">
    <text evidence="2 7 8">In the C-terminal section; belongs to the NAD synthetase family.</text>
</comment>
<protein>
    <recommendedName>
        <fullName evidence="7 8">Glutamine-dependent NAD(+) synthetase</fullName>
        <ecNumber evidence="7 8">6.3.5.1</ecNumber>
    </recommendedName>
    <alternativeName>
        <fullName evidence="7 8">NAD(+) synthase [glutamine-hydrolyzing]</fullName>
    </alternativeName>
</protein>
<dbReference type="Pfam" id="PF02540">
    <property type="entry name" value="NAD_synthase"/>
    <property type="match status" value="1"/>
</dbReference>
<comment type="caution">
    <text evidence="10">The sequence shown here is derived from an EMBL/GenBank/DDBJ whole genome shotgun (WGS) entry which is preliminary data.</text>
</comment>
<evidence type="ECO:0000256" key="4">
    <source>
        <dbReference type="ARBA" id="ARBA00022741"/>
    </source>
</evidence>
<dbReference type="GO" id="GO:0004359">
    <property type="term" value="F:glutaminase activity"/>
    <property type="evidence" value="ECO:0007669"/>
    <property type="project" value="InterPro"/>
</dbReference>
<dbReference type="GO" id="GO:0000257">
    <property type="term" value="F:nitrilase activity"/>
    <property type="evidence" value="ECO:0007669"/>
    <property type="project" value="UniProtKB-ARBA"/>
</dbReference>
<comment type="function">
    <text evidence="7">Catalyzes the ATP-dependent amidation of deamido-NAD to form NAD. Uses L-glutamine as a nitrogen source.</text>
</comment>
<feature type="active site" description="For glutaminase activity" evidence="7">
    <location>
        <position position="117"/>
    </location>
</feature>
<dbReference type="GO" id="GO:0008795">
    <property type="term" value="F:NAD+ synthase activity"/>
    <property type="evidence" value="ECO:0007669"/>
    <property type="project" value="UniProtKB-UniRule"/>
</dbReference>
<dbReference type="NCBIfam" id="NF010588">
    <property type="entry name" value="PRK13981.1"/>
    <property type="match status" value="1"/>
</dbReference>
<feature type="binding site" evidence="7">
    <location>
        <position position="442"/>
    </location>
    <ligand>
        <name>ATP</name>
        <dbReference type="ChEBI" id="CHEBI:30616"/>
    </ligand>
</feature>
<dbReference type="GO" id="GO:0005737">
    <property type="term" value="C:cytoplasm"/>
    <property type="evidence" value="ECO:0007669"/>
    <property type="project" value="InterPro"/>
</dbReference>
<dbReference type="Pfam" id="PF00795">
    <property type="entry name" value="CN_hydrolase"/>
    <property type="match status" value="1"/>
</dbReference>
<gene>
    <name evidence="7" type="primary">nadE</name>
    <name evidence="10" type="ORF">ENP47_05000</name>
</gene>
<dbReference type="PANTHER" id="PTHR23090:SF9">
    <property type="entry name" value="GLUTAMINE-DEPENDENT NAD(+) SYNTHETASE"/>
    <property type="match status" value="1"/>
</dbReference>
<feature type="binding site" evidence="7">
    <location>
        <position position="123"/>
    </location>
    <ligand>
        <name>L-glutamine</name>
        <dbReference type="ChEBI" id="CHEBI:58359"/>
    </ligand>
</feature>
<dbReference type="PANTHER" id="PTHR23090">
    <property type="entry name" value="NH 3 /GLUTAMINE-DEPENDENT NAD + SYNTHETASE"/>
    <property type="match status" value="1"/>
</dbReference>
<keyword evidence="6 7" id="KW-0520">NAD</keyword>
<dbReference type="EC" id="6.3.5.1" evidence="7 8"/>
<feature type="active site" description="Nucleophile; for glutaminase activity" evidence="7">
    <location>
        <position position="153"/>
    </location>
</feature>
<evidence type="ECO:0000256" key="2">
    <source>
        <dbReference type="ARBA" id="ARBA00007145"/>
    </source>
</evidence>
<dbReference type="InterPro" id="IPR014729">
    <property type="entry name" value="Rossmann-like_a/b/a_fold"/>
</dbReference>
<dbReference type="CDD" id="cd07570">
    <property type="entry name" value="GAT_Gln-NAD-synth"/>
    <property type="match status" value="1"/>
</dbReference>
<dbReference type="HAMAP" id="MF_02090">
    <property type="entry name" value="NadE_glutamine_dep"/>
    <property type="match status" value="1"/>
</dbReference>
<dbReference type="InterPro" id="IPR022310">
    <property type="entry name" value="NAD/GMP_synthase"/>
</dbReference>
<evidence type="ECO:0000256" key="1">
    <source>
        <dbReference type="ARBA" id="ARBA00005188"/>
    </source>
</evidence>
<evidence type="ECO:0000256" key="9">
    <source>
        <dbReference type="RuleBase" id="RU003811"/>
    </source>
</evidence>
<dbReference type="InterPro" id="IPR000132">
    <property type="entry name" value="Nitrilase/CN_hydratase_CS"/>
</dbReference>
<name>A0A7C1G7L2_THERO</name>
<feature type="binding site" evidence="7">
    <location>
        <position position="447"/>
    </location>
    <ligand>
        <name>deamido-NAD(+)</name>
        <dbReference type="ChEBI" id="CHEBI:58437"/>
        <note>ligand shared between two neighboring subunits</note>
    </ligand>
</feature>
<comment type="similarity">
    <text evidence="9">Belongs to the NAD synthetase family.</text>
</comment>
<proteinExistence type="inferred from homology"/>
<evidence type="ECO:0000256" key="8">
    <source>
        <dbReference type="PIRNR" id="PIRNR006630"/>
    </source>
</evidence>
<comment type="pathway">
    <text evidence="1 7 8">Cofactor biosynthesis; NAD(+) biosynthesis; NAD(+) from deamido-NAD(+) (L-Gln route): step 1/1.</text>
</comment>
<dbReference type="GO" id="GO:0005524">
    <property type="term" value="F:ATP binding"/>
    <property type="evidence" value="ECO:0007669"/>
    <property type="project" value="UniProtKB-UniRule"/>
</dbReference>
<evidence type="ECO:0000256" key="6">
    <source>
        <dbReference type="ARBA" id="ARBA00023027"/>
    </source>
</evidence>
<feature type="binding site" evidence="7">
    <location>
        <begin position="334"/>
        <end position="341"/>
    </location>
    <ligand>
        <name>ATP</name>
        <dbReference type="ChEBI" id="CHEBI:30616"/>
    </ligand>
</feature>
<sequence length="586" mass="65217">MADEVTRDTWRIALAQVDPTVGDFPGNVRLIRDLARQAAELGSSIIAFPELVITGYPPEDLLLKVSFIEAARRALLQLLDVVPDRVLIVGVPWVEGGMLYNGAAILARGELVAVVPKHHLPTYGVFDEDRYFARGTQTYRFLWGNLRFGVTICEDIWYPVGPASSLATQGIDLLVNINGSPYHRGKWQQRQTMLQTRASDCGCYLAYVNMVGGQDELVFDGNSIVLDPNGTVLARGASFEEDLVIVDLPVTRVLSSWLHDPRRRWLARSEPHPTLPVIDREIPLPVPDGQLPPLPEHVRRQRIPLEGTAEIYQALVTGVRDYVRKTGFRTAVIGLSGGIDSSLTACIAADALGPENVTGLSMPSRYSSRHSIEDAEALARNLGIRFIVIPIEPVHRVFREVLAPLGNQPEEPDVADENLQARIRGTILMTYSNRFGPIVLTTGNKSEMACGYATLYGDMAGGFGVLKDVPKLLVYELARYRNSISPVIPERVFTKPPSAELRPNQKDVDTLPPFEILDPLLELYVEHDMGREELIREGFDPEIVDRVIAMVDRAEYKRRQAPPGVKLTPRAFGRDRRLPIANWFRG</sequence>
<organism evidence="10">
    <name type="scientific">Thermomicrobium roseum</name>
    <dbReference type="NCBI Taxonomy" id="500"/>
    <lineage>
        <taxon>Bacteria</taxon>
        <taxon>Pseudomonadati</taxon>
        <taxon>Thermomicrobiota</taxon>
        <taxon>Thermomicrobia</taxon>
        <taxon>Thermomicrobiales</taxon>
        <taxon>Thermomicrobiaceae</taxon>
        <taxon>Thermomicrobium</taxon>
    </lineage>
</organism>
<evidence type="ECO:0000256" key="3">
    <source>
        <dbReference type="ARBA" id="ARBA00022598"/>
    </source>
</evidence>
<dbReference type="EMBL" id="DSJL01000010">
    <property type="protein sequence ID" value="HEF64938.1"/>
    <property type="molecule type" value="Genomic_DNA"/>
</dbReference>
<keyword evidence="4 7" id="KW-0547">Nucleotide-binding</keyword>
<dbReference type="InterPro" id="IPR014445">
    <property type="entry name" value="Gln-dep_NAD_synthase"/>
</dbReference>
<dbReference type="InterPro" id="IPR003694">
    <property type="entry name" value="NAD_synthase"/>
</dbReference>
<keyword evidence="5 7" id="KW-0067">ATP-binding</keyword>
<feature type="active site" description="Proton acceptor; for glutaminase activity" evidence="7">
    <location>
        <position position="50"/>
    </location>
</feature>
<dbReference type="SUPFAM" id="SSF56317">
    <property type="entry name" value="Carbon-nitrogen hydrolase"/>
    <property type="match status" value="1"/>
</dbReference>
<dbReference type="PIRSF" id="PIRSF006630">
    <property type="entry name" value="NADS_GAT"/>
    <property type="match status" value="1"/>
</dbReference>
<dbReference type="Gene3D" id="3.60.110.10">
    <property type="entry name" value="Carbon-nitrogen hydrolase"/>
    <property type="match status" value="1"/>
</dbReference>
<evidence type="ECO:0000256" key="7">
    <source>
        <dbReference type="HAMAP-Rule" id="MF_02090"/>
    </source>
</evidence>
<feature type="binding site" evidence="7">
    <location>
        <position position="557"/>
    </location>
    <ligand>
        <name>deamido-NAD(+)</name>
        <dbReference type="ChEBI" id="CHEBI:58437"/>
        <note>ligand shared between two neighboring subunits</note>
    </ligand>
</feature>
<reference evidence="10" key="1">
    <citation type="journal article" date="2020" name="mSystems">
        <title>Genome- and Community-Level Interaction Insights into Carbon Utilization and Element Cycling Functions of Hydrothermarchaeota in Hydrothermal Sediment.</title>
        <authorList>
            <person name="Zhou Z."/>
            <person name="Liu Y."/>
            <person name="Xu W."/>
            <person name="Pan J."/>
            <person name="Luo Z.H."/>
            <person name="Li M."/>
        </authorList>
    </citation>
    <scope>NUCLEOTIDE SEQUENCE [LARGE SCALE GENOMIC DNA]</scope>
    <source>
        <strain evidence="10">SpSt-222</strain>
    </source>
</reference>
<comment type="caution">
    <text evidence="7">Lacks conserved residue(s) required for the propagation of feature annotation.</text>
</comment>
<dbReference type="PROSITE" id="PS00920">
    <property type="entry name" value="NITRIL_CHT_1"/>
    <property type="match status" value="1"/>
</dbReference>
<feature type="binding site" evidence="7">
    <location>
        <position position="186"/>
    </location>
    <ligand>
        <name>L-glutamine</name>
        <dbReference type="ChEBI" id="CHEBI:58359"/>
    </ligand>
</feature>
<dbReference type="InterPro" id="IPR003010">
    <property type="entry name" value="C-N_Hydrolase"/>
</dbReference>
<dbReference type="CDD" id="cd00553">
    <property type="entry name" value="NAD_synthase"/>
    <property type="match status" value="1"/>
</dbReference>
<evidence type="ECO:0000256" key="5">
    <source>
        <dbReference type="ARBA" id="ARBA00022840"/>
    </source>
</evidence>
<feature type="binding site" evidence="7">
    <location>
        <position position="180"/>
    </location>
    <ligand>
        <name>L-glutamine</name>
        <dbReference type="ChEBI" id="CHEBI:58359"/>
    </ligand>
</feature>
<dbReference type="Gene3D" id="3.40.50.620">
    <property type="entry name" value="HUPs"/>
    <property type="match status" value="1"/>
</dbReference>
<feature type="binding site" evidence="7">
    <location>
        <position position="418"/>
    </location>
    <ligand>
        <name>deamido-NAD(+)</name>
        <dbReference type="ChEBI" id="CHEBI:58437"/>
        <note>ligand shared between two neighboring subunits</note>
    </ligand>
</feature>
<dbReference type="NCBIfam" id="TIGR00552">
    <property type="entry name" value="nadE"/>
    <property type="match status" value="1"/>
</dbReference>
<dbReference type="SUPFAM" id="SSF52402">
    <property type="entry name" value="Adenine nucleotide alpha hydrolases-like"/>
    <property type="match status" value="1"/>
</dbReference>
<dbReference type="GO" id="GO:0003952">
    <property type="term" value="F:NAD+ synthase (glutamine-hydrolyzing) activity"/>
    <property type="evidence" value="ECO:0007669"/>
    <property type="project" value="UniProtKB-UniRule"/>
</dbReference>
<dbReference type="PROSITE" id="PS50263">
    <property type="entry name" value="CN_HYDROLASE"/>
    <property type="match status" value="1"/>
</dbReference>
<dbReference type="UniPathway" id="UPA00253">
    <property type="reaction ID" value="UER00334"/>
</dbReference>